<organism evidence="2 3">
    <name type="scientific">Paracoccus marinaquae</name>
    <dbReference type="NCBI Taxonomy" id="2841926"/>
    <lineage>
        <taxon>Bacteria</taxon>
        <taxon>Pseudomonadati</taxon>
        <taxon>Pseudomonadota</taxon>
        <taxon>Alphaproteobacteria</taxon>
        <taxon>Rhodobacterales</taxon>
        <taxon>Paracoccaceae</taxon>
        <taxon>Paracoccus</taxon>
    </lineage>
</organism>
<dbReference type="InterPro" id="IPR009922">
    <property type="entry name" value="DUF1457"/>
</dbReference>
<dbReference type="Proteomes" id="UP001166191">
    <property type="component" value="Unassembled WGS sequence"/>
</dbReference>
<name>A0ABS6AH42_9RHOB</name>
<proteinExistence type="predicted"/>
<feature type="compositionally biased region" description="Polar residues" evidence="1">
    <location>
        <begin position="215"/>
        <end position="227"/>
    </location>
</feature>
<comment type="caution">
    <text evidence="2">The sequence shown here is derived from an EMBL/GenBank/DDBJ whole genome shotgun (WGS) entry which is preliminary data.</text>
</comment>
<accession>A0ABS6AH42</accession>
<dbReference type="Pfam" id="PF07310">
    <property type="entry name" value="PAS_5"/>
    <property type="match status" value="1"/>
</dbReference>
<protein>
    <submittedName>
        <fullName evidence="2">PAS domain-containing protein</fullName>
    </submittedName>
</protein>
<sequence length="276" mass="30595">MAGLFDRHARSKGYEVFDVPDRQGKDDQLAPHQPARQSAQLLRLADFDRDQPGRILIEVREYWQSLRRGRAVPARSDIEPRGIHRALDHAFILERIAPGAARFRLAGRHLIDLMGMEVRGMPACAFVNPRSRGRFSDVLESVFRAPQIAELRLHAKAEYARPELQARLLLLPLRSDLGDVTRALGCLIAEGETGVAPRRFDLLEDQVLPIIEGGTTISPSPSAQGPTRNPAASRRAAEKPPQLQQNPEGCSDPAPADTAASPERRRAMFRVVSSND</sequence>
<evidence type="ECO:0000313" key="3">
    <source>
        <dbReference type="Proteomes" id="UP001166191"/>
    </source>
</evidence>
<reference evidence="2" key="1">
    <citation type="submission" date="2021-06" db="EMBL/GenBank/DDBJ databases">
        <title>Paracoccus bacterium XHP0099 sp. nov., isolated from the surface waters of the Yellow Sea.</title>
        <authorList>
            <person name="Xue H."/>
            <person name="Zhang D."/>
        </authorList>
    </citation>
    <scope>NUCLEOTIDE SEQUENCE</scope>
    <source>
        <strain evidence="2">XHP0099</strain>
    </source>
</reference>
<evidence type="ECO:0000256" key="1">
    <source>
        <dbReference type="SAM" id="MobiDB-lite"/>
    </source>
</evidence>
<dbReference type="EMBL" id="JAHKNG010000008">
    <property type="protein sequence ID" value="MBU3029838.1"/>
    <property type="molecule type" value="Genomic_DNA"/>
</dbReference>
<feature type="compositionally biased region" description="Low complexity" evidence="1">
    <location>
        <begin position="251"/>
        <end position="261"/>
    </location>
</feature>
<gene>
    <name evidence="2" type="ORF">KNW02_06855</name>
</gene>
<feature type="region of interest" description="Disordered" evidence="1">
    <location>
        <begin position="213"/>
        <end position="265"/>
    </location>
</feature>
<keyword evidence="3" id="KW-1185">Reference proteome</keyword>
<evidence type="ECO:0000313" key="2">
    <source>
        <dbReference type="EMBL" id="MBU3029838.1"/>
    </source>
</evidence>